<name>A0A494XK45_9BURK</name>
<gene>
    <name evidence="4" type="ORF">D7S89_08355</name>
</gene>
<accession>A0A494XK45</accession>
<dbReference type="Proteomes" id="UP000280434">
    <property type="component" value="Unassembled WGS sequence"/>
</dbReference>
<dbReference type="Pfam" id="PF10671">
    <property type="entry name" value="TcpQ"/>
    <property type="match status" value="1"/>
</dbReference>
<protein>
    <recommendedName>
        <fullName evidence="3">Toxin co-regulated pilus biosynthesis protein Q C-terminal domain-containing protein</fullName>
    </recommendedName>
</protein>
<keyword evidence="2" id="KW-0732">Signal</keyword>
<reference evidence="4 5" key="1">
    <citation type="submission" date="2018-10" db="EMBL/GenBank/DDBJ databases">
        <title>Paraburkholderia sp. 7MK8-2, isolated from soil.</title>
        <authorList>
            <person name="Gao Z.-H."/>
            <person name="Qiu L.-H."/>
        </authorList>
    </citation>
    <scope>NUCLEOTIDE SEQUENCE [LARGE SCALE GENOMIC DNA]</scope>
    <source>
        <strain evidence="4 5">7MK8-2</strain>
    </source>
</reference>
<dbReference type="InterPro" id="IPR018927">
    <property type="entry name" value="Pilus_synth_Q_C"/>
</dbReference>
<evidence type="ECO:0000259" key="3">
    <source>
        <dbReference type="Pfam" id="PF10671"/>
    </source>
</evidence>
<sequence>MRLFRICVKFVVPIWIASGILSPARAATTEVAPTSSASSAAPSHDPNTMLTDATRNLVQALVKSVQQASTPKSTDGVPEEKPSPSSPPSQRWTVARDGQLQAVLTDWCRRAGWTLVWKSEYSYRIDAEATFNGDFVSAVTSMLAALGNVSPPIYPDIYKGNRVLVIKNNPSR</sequence>
<dbReference type="AlphaFoldDB" id="A0A494XK45"/>
<dbReference type="Gene3D" id="3.55.50.70">
    <property type="match status" value="1"/>
</dbReference>
<evidence type="ECO:0000313" key="4">
    <source>
        <dbReference type="EMBL" id="RKP51050.1"/>
    </source>
</evidence>
<evidence type="ECO:0000313" key="5">
    <source>
        <dbReference type="Proteomes" id="UP000280434"/>
    </source>
</evidence>
<keyword evidence="5" id="KW-1185">Reference proteome</keyword>
<evidence type="ECO:0000256" key="1">
    <source>
        <dbReference type="SAM" id="MobiDB-lite"/>
    </source>
</evidence>
<feature type="chain" id="PRO_5019809013" description="Toxin co-regulated pilus biosynthesis protein Q C-terminal domain-containing protein" evidence="2">
    <location>
        <begin position="27"/>
        <end position="172"/>
    </location>
</feature>
<feature type="domain" description="Toxin co-regulated pilus biosynthesis protein Q C-terminal" evidence="3">
    <location>
        <begin position="90"/>
        <end position="168"/>
    </location>
</feature>
<evidence type="ECO:0000256" key="2">
    <source>
        <dbReference type="SAM" id="SignalP"/>
    </source>
</evidence>
<dbReference type="EMBL" id="RBZV01000002">
    <property type="protein sequence ID" value="RKP51050.1"/>
    <property type="molecule type" value="Genomic_DNA"/>
</dbReference>
<proteinExistence type="predicted"/>
<organism evidence="4 5">
    <name type="scientific">Trinickia fusca</name>
    <dbReference type="NCBI Taxonomy" id="2419777"/>
    <lineage>
        <taxon>Bacteria</taxon>
        <taxon>Pseudomonadati</taxon>
        <taxon>Pseudomonadota</taxon>
        <taxon>Betaproteobacteria</taxon>
        <taxon>Burkholderiales</taxon>
        <taxon>Burkholderiaceae</taxon>
        <taxon>Trinickia</taxon>
    </lineage>
</organism>
<comment type="caution">
    <text evidence="4">The sequence shown here is derived from an EMBL/GenBank/DDBJ whole genome shotgun (WGS) entry which is preliminary data.</text>
</comment>
<feature type="region of interest" description="Disordered" evidence="1">
    <location>
        <begin position="67"/>
        <end position="92"/>
    </location>
</feature>
<feature type="signal peptide" evidence="2">
    <location>
        <begin position="1"/>
        <end position="26"/>
    </location>
</feature>